<dbReference type="Proteomes" id="UP001596031">
    <property type="component" value="Unassembled WGS sequence"/>
</dbReference>
<dbReference type="NCBIfam" id="NF006181">
    <property type="entry name" value="PRK08314.1"/>
    <property type="match status" value="1"/>
</dbReference>
<dbReference type="PANTHER" id="PTHR43767:SF1">
    <property type="entry name" value="NONRIBOSOMAL PEPTIDE SYNTHASE PES1 (EUROFUNG)-RELATED"/>
    <property type="match status" value="1"/>
</dbReference>
<accession>A0ABW0PIJ0</accession>
<dbReference type="InterPro" id="IPR000873">
    <property type="entry name" value="AMP-dep_synth/lig_dom"/>
</dbReference>
<keyword evidence="3" id="KW-0436">Ligase</keyword>
<gene>
    <name evidence="3" type="ORF">ACFPOU_10445</name>
</gene>
<dbReference type="RefSeq" id="WP_379720380.1">
    <property type="nucleotide sequence ID" value="NZ_JBHSMS010000035.1"/>
</dbReference>
<dbReference type="Pfam" id="PF00501">
    <property type="entry name" value="AMP-binding"/>
    <property type="match status" value="1"/>
</dbReference>
<reference evidence="4" key="1">
    <citation type="journal article" date="2019" name="Int. J. Syst. Evol. Microbiol.">
        <title>The Global Catalogue of Microorganisms (GCM) 10K type strain sequencing project: providing services to taxonomists for standard genome sequencing and annotation.</title>
        <authorList>
            <consortium name="The Broad Institute Genomics Platform"/>
            <consortium name="The Broad Institute Genome Sequencing Center for Infectious Disease"/>
            <person name="Wu L."/>
            <person name="Ma J."/>
        </authorList>
    </citation>
    <scope>NUCLEOTIDE SEQUENCE [LARGE SCALE GENOMIC DNA]</scope>
    <source>
        <strain evidence="4">CCUG 38813</strain>
    </source>
</reference>
<dbReference type="Gene3D" id="3.30.300.30">
    <property type="match status" value="1"/>
</dbReference>
<protein>
    <submittedName>
        <fullName evidence="3">Long-chain fatty acid--CoA ligase</fullName>
    </submittedName>
</protein>
<dbReference type="Gene3D" id="3.40.50.12780">
    <property type="entry name" value="N-terminal domain of ligase-like"/>
    <property type="match status" value="1"/>
</dbReference>
<dbReference type="InterPro" id="IPR020845">
    <property type="entry name" value="AMP-binding_CS"/>
</dbReference>
<dbReference type="EMBL" id="JBHSMS010000035">
    <property type="protein sequence ID" value="MFC5511542.1"/>
    <property type="molecule type" value="Genomic_DNA"/>
</dbReference>
<dbReference type="InterPro" id="IPR050237">
    <property type="entry name" value="ATP-dep_AMP-bd_enzyme"/>
</dbReference>
<evidence type="ECO:0000313" key="3">
    <source>
        <dbReference type="EMBL" id="MFC5511542.1"/>
    </source>
</evidence>
<dbReference type="InterPro" id="IPR042099">
    <property type="entry name" value="ANL_N_sf"/>
</dbReference>
<evidence type="ECO:0000259" key="2">
    <source>
        <dbReference type="Pfam" id="PF13193"/>
    </source>
</evidence>
<name>A0ABW0PIJ0_9BURK</name>
<sequence>MQDRPVDFWPRSLPRHLTVPATNLVVNLDVSAARYPDKPAIIFYDTPLTYADLKHEVELAAGYLQAECGVERGDRVLLYMQNSPQFIIAYYAILRANAVVVPVNPMNLTEELRHYVDDTGACTIFAAQDLVKQVAPLVGSGLRHVLVATYSDHLTRPTDLDVPEFVAAPRRAVEGAGLVPWGDMLARGCHPGALVAGPDDLCAMPYTSGTTGLPKGCMHTHRSVMYNAVAGVQWFGAQQDSVALSVLPLFHVTGMQGGMNGPIFIGGTVVLMARWDRDTAAECIRRHRINATQLISTMVIDLLSSPRIDVYDLSSITRLSGGGAAMPDAIAQKMHDLLGIDYVEGYGMSETIAPTHINPPERTKKQCLGIPIQDVDARVIDADTLRTLGIGEVGEIVVHGPQVMLGYWNNPQATADTFVDIGGKRFLRTGDIGKVDEDGYFFMVDRLKRMINASGYKVWPAEVEALMYRHPAIREVCVVASADARRGETVKAVVALKDGFAGRVSEAEIIDWAHQNMAAYKSPRIVEFRDALPKSATGKVQWRALQGS</sequence>
<dbReference type="InterPro" id="IPR045851">
    <property type="entry name" value="AMP-bd_C_sf"/>
</dbReference>
<proteinExistence type="predicted"/>
<comment type="caution">
    <text evidence="3">The sequence shown here is derived from an EMBL/GenBank/DDBJ whole genome shotgun (WGS) entry which is preliminary data.</text>
</comment>
<dbReference type="InterPro" id="IPR025110">
    <property type="entry name" value="AMP-bd_C"/>
</dbReference>
<feature type="domain" description="AMP-binding enzyme C-terminal" evidence="2">
    <location>
        <begin position="462"/>
        <end position="539"/>
    </location>
</feature>
<dbReference type="Pfam" id="PF13193">
    <property type="entry name" value="AMP-binding_C"/>
    <property type="match status" value="1"/>
</dbReference>
<feature type="domain" description="AMP-dependent synthetase/ligase" evidence="1">
    <location>
        <begin position="29"/>
        <end position="408"/>
    </location>
</feature>
<evidence type="ECO:0000259" key="1">
    <source>
        <dbReference type="Pfam" id="PF00501"/>
    </source>
</evidence>
<evidence type="ECO:0000313" key="4">
    <source>
        <dbReference type="Proteomes" id="UP001596031"/>
    </source>
</evidence>
<organism evidence="3 4">
    <name type="scientific">Massilia jejuensis</name>
    <dbReference type="NCBI Taxonomy" id="648894"/>
    <lineage>
        <taxon>Bacteria</taxon>
        <taxon>Pseudomonadati</taxon>
        <taxon>Pseudomonadota</taxon>
        <taxon>Betaproteobacteria</taxon>
        <taxon>Burkholderiales</taxon>
        <taxon>Oxalobacteraceae</taxon>
        <taxon>Telluria group</taxon>
        <taxon>Massilia</taxon>
    </lineage>
</organism>
<keyword evidence="4" id="KW-1185">Reference proteome</keyword>
<dbReference type="PANTHER" id="PTHR43767">
    <property type="entry name" value="LONG-CHAIN-FATTY-ACID--COA LIGASE"/>
    <property type="match status" value="1"/>
</dbReference>
<dbReference type="PROSITE" id="PS00455">
    <property type="entry name" value="AMP_BINDING"/>
    <property type="match status" value="1"/>
</dbReference>
<dbReference type="SUPFAM" id="SSF56801">
    <property type="entry name" value="Acetyl-CoA synthetase-like"/>
    <property type="match status" value="1"/>
</dbReference>
<dbReference type="GO" id="GO:0016874">
    <property type="term" value="F:ligase activity"/>
    <property type="evidence" value="ECO:0007669"/>
    <property type="project" value="UniProtKB-KW"/>
</dbReference>